<dbReference type="Gene3D" id="1.10.10.10">
    <property type="entry name" value="Winged helix-like DNA-binding domain superfamily/Winged helix DNA-binding domain"/>
    <property type="match status" value="1"/>
</dbReference>
<organism evidence="3 4">
    <name type="scientific">Oerskovia turbata</name>
    <dbReference type="NCBI Taxonomy" id="1713"/>
    <lineage>
        <taxon>Bacteria</taxon>
        <taxon>Bacillati</taxon>
        <taxon>Actinomycetota</taxon>
        <taxon>Actinomycetes</taxon>
        <taxon>Micrococcales</taxon>
        <taxon>Cellulomonadaceae</taxon>
        <taxon>Oerskovia</taxon>
    </lineage>
</organism>
<dbReference type="InterPro" id="IPR000014">
    <property type="entry name" value="PAS"/>
</dbReference>
<name>A0A4Q1KX81_9CELL</name>
<dbReference type="SUPFAM" id="SSF52172">
    <property type="entry name" value="CheY-like"/>
    <property type="match status" value="1"/>
</dbReference>
<evidence type="ECO:0000313" key="5">
    <source>
        <dbReference type="Proteomes" id="UP000290517"/>
    </source>
</evidence>
<dbReference type="STRING" id="1713.GCA_000718325_01782"/>
<evidence type="ECO:0000313" key="2">
    <source>
        <dbReference type="EMBL" id="RXR24873.1"/>
    </source>
</evidence>
<evidence type="ECO:0000313" key="4">
    <source>
        <dbReference type="Proteomes" id="UP000289805"/>
    </source>
</evidence>
<dbReference type="InterPro" id="IPR035965">
    <property type="entry name" value="PAS-like_dom_sf"/>
</dbReference>
<dbReference type="PROSITE" id="PS50921">
    <property type="entry name" value="ANTAR"/>
    <property type="match status" value="1"/>
</dbReference>
<dbReference type="EMBL" id="SDJQ01000009">
    <property type="protein sequence ID" value="RXR34923.1"/>
    <property type="molecule type" value="Genomic_DNA"/>
</dbReference>
<dbReference type="InterPro" id="IPR013655">
    <property type="entry name" value="PAS_fold_3"/>
</dbReference>
<dbReference type="GO" id="GO:0003723">
    <property type="term" value="F:RNA binding"/>
    <property type="evidence" value="ECO:0007669"/>
    <property type="project" value="InterPro"/>
</dbReference>
<protein>
    <submittedName>
        <fullName evidence="3">ANTAR domain-containing protein</fullName>
    </submittedName>
</protein>
<dbReference type="SUPFAM" id="SSF55785">
    <property type="entry name" value="PYP-like sensor domain (PAS domain)"/>
    <property type="match status" value="1"/>
</dbReference>
<dbReference type="AlphaFoldDB" id="A0A4Q1KX81"/>
<evidence type="ECO:0000259" key="1">
    <source>
        <dbReference type="PROSITE" id="PS50921"/>
    </source>
</evidence>
<dbReference type="InterPro" id="IPR005561">
    <property type="entry name" value="ANTAR"/>
</dbReference>
<dbReference type="InterPro" id="IPR011006">
    <property type="entry name" value="CheY-like_superfamily"/>
</dbReference>
<dbReference type="OrthoDB" id="3787288at2"/>
<dbReference type="Gene3D" id="3.30.450.20">
    <property type="entry name" value="PAS domain"/>
    <property type="match status" value="1"/>
</dbReference>
<dbReference type="InterPro" id="IPR036388">
    <property type="entry name" value="WH-like_DNA-bd_sf"/>
</dbReference>
<dbReference type="RefSeq" id="WP_051702939.1">
    <property type="nucleotide sequence ID" value="NZ_JOFV01000007.1"/>
</dbReference>
<dbReference type="Proteomes" id="UP000289805">
    <property type="component" value="Unassembled WGS sequence"/>
</dbReference>
<dbReference type="EMBL" id="SDJR01000008">
    <property type="protein sequence ID" value="RXR24873.1"/>
    <property type="molecule type" value="Genomic_DNA"/>
</dbReference>
<gene>
    <name evidence="2" type="ORF">EQW73_13700</name>
    <name evidence="3" type="ORF">EQW78_06880</name>
</gene>
<dbReference type="Pfam" id="PF08447">
    <property type="entry name" value="PAS_3"/>
    <property type="match status" value="1"/>
</dbReference>
<dbReference type="SMART" id="SM01012">
    <property type="entry name" value="ANTAR"/>
    <property type="match status" value="1"/>
</dbReference>
<keyword evidence="5" id="KW-1185">Reference proteome</keyword>
<accession>A0A4Q1KX81</accession>
<comment type="caution">
    <text evidence="3">The sequence shown here is derived from an EMBL/GenBank/DDBJ whole genome shotgun (WGS) entry which is preliminary data.</text>
</comment>
<sequence>MPTDHSPRRRRRDPLAEALSLGRAHPTGQYRVDLRTGEWWWSEEVYLLHGLAPDSVVPSAGLLTQHKHPDDRDTVLRDLALLRTTGRPFSASHRVVDARGRTKNVTVTGQGRRDASGAVVEVIGMMIDTSAAHEDALRREVTRQVAVGLQDRAVVDQAKGVIMASHGLDPDGALDLLVVHASESSRRLPDVARELIDAIAAGGGLGGRAKDRVDACLAALEPGSVSRPGGAQLFRRKGAVTG</sequence>
<evidence type="ECO:0000313" key="3">
    <source>
        <dbReference type="EMBL" id="RXR34923.1"/>
    </source>
</evidence>
<dbReference type="CDD" id="cd00130">
    <property type="entry name" value="PAS"/>
    <property type="match status" value="1"/>
</dbReference>
<reference evidence="4 5" key="1">
    <citation type="submission" date="2019-01" db="EMBL/GenBank/DDBJ databases">
        <title>Oerskovia turbata Genome sequencing and assembly.</title>
        <authorList>
            <person name="Dou T."/>
        </authorList>
    </citation>
    <scope>NUCLEOTIDE SEQUENCE [LARGE SCALE GENOMIC DNA]</scope>
    <source>
        <strain evidence="3 4">JCM12123</strain>
        <strain evidence="2 5">JCM3160</strain>
    </source>
</reference>
<dbReference type="Pfam" id="PF03861">
    <property type="entry name" value="ANTAR"/>
    <property type="match status" value="1"/>
</dbReference>
<dbReference type="Proteomes" id="UP000290517">
    <property type="component" value="Unassembled WGS sequence"/>
</dbReference>
<feature type="domain" description="ANTAR" evidence="1">
    <location>
        <begin position="135"/>
        <end position="196"/>
    </location>
</feature>
<proteinExistence type="predicted"/>